<dbReference type="RefSeq" id="WP_341841291.1">
    <property type="nucleotide sequence ID" value="NZ_CP149792.1"/>
</dbReference>
<feature type="domain" description="eCIS core" evidence="3">
    <location>
        <begin position="278"/>
        <end position="354"/>
    </location>
</feature>
<gene>
    <name evidence="4" type="ORF">WJU22_00080</name>
</gene>
<dbReference type="Proteomes" id="UP001449657">
    <property type="component" value="Chromosome"/>
</dbReference>
<proteinExistence type="predicted"/>
<feature type="region of interest" description="Disordered" evidence="2">
    <location>
        <begin position="213"/>
        <end position="283"/>
    </location>
</feature>
<feature type="coiled-coil region" evidence="1">
    <location>
        <begin position="1135"/>
        <end position="1165"/>
    </location>
</feature>
<dbReference type="Pfam" id="PF13699">
    <property type="entry name" value="eCIS_core"/>
    <property type="match status" value="1"/>
</dbReference>
<keyword evidence="5" id="KW-1185">Reference proteome</keyword>
<evidence type="ECO:0000313" key="5">
    <source>
        <dbReference type="Proteomes" id="UP001449657"/>
    </source>
</evidence>
<feature type="compositionally biased region" description="Acidic residues" evidence="2">
    <location>
        <begin position="220"/>
        <end position="234"/>
    </location>
</feature>
<protein>
    <submittedName>
        <fullName evidence="4">DUF4157 domain-containing protein</fullName>
    </submittedName>
</protein>
<reference evidence="4 5" key="1">
    <citation type="submission" date="2024-03" db="EMBL/GenBank/DDBJ databases">
        <title>Chitinophaga caseinilytica sp. nov., a casein hydrolysing bacterium isolated from forest soil.</title>
        <authorList>
            <person name="Lee D.S."/>
            <person name="Han D.M."/>
            <person name="Baek J.H."/>
            <person name="Choi D.G."/>
            <person name="Jeon J.H."/>
            <person name="Jeon C.O."/>
        </authorList>
    </citation>
    <scope>NUCLEOTIDE SEQUENCE [LARGE SCALE GENOMIC DNA]</scope>
    <source>
        <strain evidence="4 5">KACC 19118</strain>
    </source>
</reference>
<name>A0ABZ2Z5I2_9BACT</name>
<organism evidence="4 5">
    <name type="scientific">Chitinophaga caseinilytica</name>
    <dbReference type="NCBI Taxonomy" id="2267521"/>
    <lineage>
        <taxon>Bacteria</taxon>
        <taxon>Pseudomonadati</taxon>
        <taxon>Bacteroidota</taxon>
        <taxon>Chitinophagia</taxon>
        <taxon>Chitinophagales</taxon>
        <taxon>Chitinophagaceae</taxon>
        <taxon>Chitinophaga</taxon>
    </lineage>
</organism>
<sequence>MHSNPAPHIGQVHPGNQPAQERAESTGHEERPFFGGMPVQAKLEVSPPDDPHEREADAVADVVMRSPDPSAPPEMPGGGAGDFVQREYSGAPAMAVQRSCATCDAEDMVQRSSYGGGSLDVVQRKCAACEAEEEKPVQRKCASCEQEDMVQRSAYSGGSGDAIQRKCAACGLDDQPVQRKCDACEKEEIVQRSPYSSVTGGNLIQRECDECKIGEASKEETEEDTSTEEPENDEAAGITPGKDVADETVSPKAAPGGAWSVGAGFESGLRSTKGGGQPLPQDVRSGMEQRFAQDFSHVRVHQGTNASSLAASINAQAFTHGSDIYFNQNKFDGRSSSGKRLLAHELTHVVQQTGSSAIQPKIQRLGKWAHNEIQTVMRGKDGDLITEAGVPGATRTGVGLNRAGYADLYKSDGHVVSGVRAKIHGEDDVPLKVKYSYEGFQKGGVKYLEMKQRSNQIKIGPRYDTKTDTWDWKPNFPAKFQIGEIKPLFLFDFPGSKDTIGGGFDQQSHYINGFTAFVAQVHKDVGSPAPASISGSPMNLDPLIPDALNYRKFDSEYTKAGAGAVLKKDTSQRIWLYNMGHGIAVYFIIQHPYTKSNYPEAADAQLQQLDPLLKDLRKKKPTMNAALGPKRIQRQGEPKTDWKAAGKAWEDKRQVWVTGKSGKEKPKKFLKEEAKGVLKRGKVDKKLGIKSTADTTKKFKQAKDIRFWSGFRGRIFGALRFKFGQTFDKIEEFFHKIREKFRKHREKAAEHQKTEGTFDGWKKTATKVIIRLAAAIFKEMIASAFQSFVNCMNSILGVIVNKYEKGLEEKADELTKELQPQCCQIMSFKEKFDKEIEKHEATIKEFTDTVDKIREWQEILSKVEIAVRLGVQIASCGLPPGLGCLWGLVAQLGIEAGLNLLMRTDYFENDIAKPAAAALMDAIVGEKLHNFMIDTLEGTPLKPYLAEAAECKRMVKGKGGGGGVGAIGANAGKINPNDPKWVKARQEWEAEHKDEILAELNKVFEQGDKPMTAEDYKTIVEAMNKSGLKPEELKRRIENAKAGEKIDLAKALKNVKRKINYDNAKKANQGYQKAIGWDPNIFQPGATDAGSEEFANAVYDLQESLGIHADGKAGGGTTQKVYDKKGLEKDGVYEKAKAVEAFEKAERERKAQEKLDDEARKKLEEFYKLPAVKAAMEKEFPTDEALKKDLDSVDWKLVDKNGIRILERSYGALFVAKTTGGSRLGAAAKVANIEKEGQTVKVVVDLTKFLLLDTTKSVQIDDETDTNESLNVHRTLAEGSPPLLVYHIFSGEKAGDKVNMVASFAFWRFPDFDGR</sequence>
<accession>A0ABZ2Z5I2</accession>
<feature type="compositionally biased region" description="Basic and acidic residues" evidence="2">
    <location>
        <begin position="21"/>
        <end position="32"/>
    </location>
</feature>
<evidence type="ECO:0000313" key="4">
    <source>
        <dbReference type="EMBL" id="WZN46597.1"/>
    </source>
</evidence>
<dbReference type="EMBL" id="CP150096">
    <property type="protein sequence ID" value="WZN46597.1"/>
    <property type="molecule type" value="Genomic_DNA"/>
</dbReference>
<keyword evidence="1" id="KW-0175">Coiled coil</keyword>
<feature type="region of interest" description="Disordered" evidence="2">
    <location>
        <begin position="1"/>
        <end position="85"/>
    </location>
</feature>
<dbReference type="InterPro" id="IPR025295">
    <property type="entry name" value="eCIS_core_dom"/>
</dbReference>
<evidence type="ECO:0000256" key="2">
    <source>
        <dbReference type="SAM" id="MobiDB-lite"/>
    </source>
</evidence>
<evidence type="ECO:0000256" key="1">
    <source>
        <dbReference type="SAM" id="Coils"/>
    </source>
</evidence>
<evidence type="ECO:0000259" key="3">
    <source>
        <dbReference type="Pfam" id="PF13699"/>
    </source>
</evidence>